<dbReference type="InterPro" id="IPR052347">
    <property type="entry name" value="Isochorismatase_Nicotinamidase"/>
</dbReference>
<sequence>MPEKSALLVIDIQNDFLPGGSLAAPDGDTIIPNVISLINTNHYNWDTIVFTQDWHPKDHTSFASNHADVKPFQKIPFKSPKKGEEDKPERLETVWPNHCVQHTHGADFPDTLTECYRGISVPKTIIQKGKLQDRDYYSAFNDIWHDDSTELDAFLRENDIKNVYVVGIAYDFCVKYTCESAAKLGYNTYVIKPLTRAIDLDGIKENDEYLRNKGVTIIEDVSDEKLAHLRK</sequence>
<keyword evidence="10" id="KW-1185">Reference proteome</keyword>
<evidence type="ECO:0000313" key="9">
    <source>
        <dbReference type="EMBL" id="KAH3681108.1"/>
    </source>
</evidence>
<dbReference type="GO" id="GO:0019363">
    <property type="term" value="P:pyridine nucleotide biosynthetic process"/>
    <property type="evidence" value="ECO:0007669"/>
    <property type="project" value="UniProtKB-KW"/>
</dbReference>
<dbReference type="Pfam" id="PF00857">
    <property type="entry name" value="Isochorismatase"/>
    <property type="match status" value="1"/>
</dbReference>
<evidence type="ECO:0000256" key="2">
    <source>
        <dbReference type="ARBA" id="ARBA00022642"/>
    </source>
</evidence>
<dbReference type="EMBL" id="JAEUBG010004595">
    <property type="protein sequence ID" value="KAH3681108.1"/>
    <property type="molecule type" value="Genomic_DNA"/>
</dbReference>
<evidence type="ECO:0000256" key="5">
    <source>
        <dbReference type="ARBA" id="ARBA00037900"/>
    </source>
</evidence>
<evidence type="ECO:0000256" key="1">
    <source>
        <dbReference type="ARBA" id="ARBA00006336"/>
    </source>
</evidence>
<evidence type="ECO:0000313" key="10">
    <source>
        <dbReference type="Proteomes" id="UP000774326"/>
    </source>
</evidence>
<dbReference type="SUPFAM" id="SSF52499">
    <property type="entry name" value="Isochorismatase-like hydrolases"/>
    <property type="match status" value="1"/>
</dbReference>
<reference evidence="9" key="1">
    <citation type="journal article" date="2021" name="Open Biol.">
        <title>Shared evolutionary footprints suggest mitochondrial oxidative damage underlies multiple complex I losses in fungi.</title>
        <authorList>
            <person name="Schikora-Tamarit M.A."/>
            <person name="Marcet-Houben M."/>
            <person name="Nosek J."/>
            <person name="Gabaldon T."/>
        </authorList>
    </citation>
    <scope>NUCLEOTIDE SEQUENCE</scope>
    <source>
        <strain evidence="9">CBS2887</strain>
    </source>
</reference>
<dbReference type="OrthoDB" id="3341310at2759"/>
<proteinExistence type="inferred from homology"/>
<dbReference type="GO" id="GO:0008936">
    <property type="term" value="F:nicotinamidase activity"/>
    <property type="evidence" value="ECO:0007669"/>
    <property type="project" value="UniProtKB-EC"/>
</dbReference>
<evidence type="ECO:0000256" key="3">
    <source>
        <dbReference type="ARBA" id="ARBA00022723"/>
    </source>
</evidence>
<evidence type="ECO:0000256" key="7">
    <source>
        <dbReference type="ARBA" id="ARBA00043224"/>
    </source>
</evidence>
<keyword evidence="3" id="KW-0479">Metal-binding</keyword>
<accession>A0A9P8TIS5</accession>
<evidence type="ECO:0000256" key="4">
    <source>
        <dbReference type="ARBA" id="ARBA00022801"/>
    </source>
</evidence>
<comment type="similarity">
    <text evidence="1">Belongs to the isochorismatase family.</text>
</comment>
<dbReference type="AlphaFoldDB" id="A0A9P8TIS5"/>
<dbReference type="EC" id="3.5.1.19" evidence="6"/>
<dbReference type="Gene3D" id="3.40.50.850">
    <property type="entry name" value="Isochorismatase-like"/>
    <property type="match status" value="1"/>
</dbReference>
<keyword evidence="2" id="KW-0662">Pyridine nucleotide biosynthesis</keyword>
<organism evidence="9 10">
    <name type="scientific">Wickerhamomyces pijperi</name>
    <name type="common">Yeast</name>
    <name type="synonym">Pichia pijperi</name>
    <dbReference type="NCBI Taxonomy" id="599730"/>
    <lineage>
        <taxon>Eukaryota</taxon>
        <taxon>Fungi</taxon>
        <taxon>Dikarya</taxon>
        <taxon>Ascomycota</taxon>
        <taxon>Saccharomycotina</taxon>
        <taxon>Saccharomycetes</taxon>
        <taxon>Phaffomycetales</taxon>
        <taxon>Wickerhamomycetaceae</taxon>
        <taxon>Wickerhamomyces</taxon>
    </lineage>
</organism>
<dbReference type="InterPro" id="IPR000868">
    <property type="entry name" value="Isochorismatase-like_dom"/>
</dbReference>
<dbReference type="Proteomes" id="UP000774326">
    <property type="component" value="Unassembled WGS sequence"/>
</dbReference>
<feature type="domain" description="Isochorismatase-like" evidence="8">
    <location>
        <begin position="5"/>
        <end position="217"/>
    </location>
</feature>
<name>A0A9P8TIS5_WICPI</name>
<protein>
    <recommendedName>
        <fullName evidence="6">nicotinamidase</fullName>
        <ecNumber evidence="6">3.5.1.19</ecNumber>
    </recommendedName>
    <alternativeName>
        <fullName evidence="7">Nicotinamide deamidase</fullName>
    </alternativeName>
</protein>
<comment type="pathway">
    <text evidence="5">Cofactor biosynthesis; nicotinate biosynthesis; nicotinate from nicotinamide: step 1/1.</text>
</comment>
<evidence type="ECO:0000259" key="8">
    <source>
        <dbReference type="Pfam" id="PF00857"/>
    </source>
</evidence>
<dbReference type="PANTHER" id="PTHR11080:SF2">
    <property type="entry name" value="LD05707P"/>
    <property type="match status" value="1"/>
</dbReference>
<dbReference type="InterPro" id="IPR036380">
    <property type="entry name" value="Isochorismatase-like_sf"/>
</dbReference>
<comment type="caution">
    <text evidence="9">The sequence shown here is derived from an EMBL/GenBank/DDBJ whole genome shotgun (WGS) entry which is preliminary data.</text>
</comment>
<keyword evidence="4" id="KW-0378">Hydrolase</keyword>
<evidence type="ECO:0000256" key="6">
    <source>
        <dbReference type="ARBA" id="ARBA00039017"/>
    </source>
</evidence>
<dbReference type="GO" id="GO:0046872">
    <property type="term" value="F:metal ion binding"/>
    <property type="evidence" value="ECO:0007669"/>
    <property type="project" value="UniProtKB-KW"/>
</dbReference>
<dbReference type="CDD" id="cd01011">
    <property type="entry name" value="nicotinamidase"/>
    <property type="match status" value="1"/>
</dbReference>
<reference evidence="9" key="2">
    <citation type="submission" date="2021-01" db="EMBL/GenBank/DDBJ databases">
        <authorList>
            <person name="Schikora-Tamarit M.A."/>
        </authorList>
    </citation>
    <scope>NUCLEOTIDE SEQUENCE</scope>
    <source>
        <strain evidence="9">CBS2887</strain>
    </source>
</reference>
<gene>
    <name evidence="9" type="ORF">WICPIJ_007940</name>
</gene>
<dbReference type="PANTHER" id="PTHR11080">
    <property type="entry name" value="PYRAZINAMIDASE/NICOTINAMIDASE"/>
    <property type="match status" value="1"/>
</dbReference>